<dbReference type="GO" id="GO:0004725">
    <property type="term" value="F:protein tyrosine phosphatase activity"/>
    <property type="evidence" value="ECO:0007669"/>
    <property type="project" value="UniProtKB-UniRule"/>
</dbReference>
<dbReference type="Proteomes" id="UP000248646">
    <property type="component" value="Unassembled WGS sequence"/>
</dbReference>
<dbReference type="Pfam" id="PF19567">
    <property type="entry name" value="CpsB_CapC"/>
    <property type="match status" value="1"/>
</dbReference>
<gene>
    <name evidence="6" type="ORF">C7437_102399</name>
</gene>
<dbReference type="RefSeq" id="WP_111439370.1">
    <property type="nucleotide sequence ID" value="NZ_QKZI01000002.1"/>
</dbReference>
<keyword evidence="7" id="KW-1185">Reference proteome</keyword>
<evidence type="ECO:0000256" key="5">
    <source>
        <dbReference type="PIRNR" id="PIRNR016557"/>
    </source>
</evidence>
<organism evidence="6 7">
    <name type="scientific">Psychrobacillus insolitus</name>
    <dbReference type="NCBI Taxonomy" id="1461"/>
    <lineage>
        <taxon>Bacteria</taxon>
        <taxon>Bacillati</taxon>
        <taxon>Bacillota</taxon>
        <taxon>Bacilli</taxon>
        <taxon>Bacillales</taxon>
        <taxon>Bacillaceae</taxon>
        <taxon>Psychrobacillus</taxon>
    </lineage>
</organism>
<dbReference type="PANTHER" id="PTHR39181:SF1">
    <property type="entry name" value="TYROSINE-PROTEIN PHOSPHATASE YWQE"/>
    <property type="match status" value="1"/>
</dbReference>
<dbReference type="InterPro" id="IPR016667">
    <property type="entry name" value="Caps_polysacc_synth_CpsB/CapC"/>
</dbReference>
<dbReference type="SUPFAM" id="SSF89550">
    <property type="entry name" value="PHP domain-like"/>
    <property type="match status" value="1"/>
</dbReference>
<name>A0A2W7MRV2_9BACI</name>
<keyword evidence="2 5" id="KW-0378">Hydrolase</keyword>
<proteinExistence type="inferred from homology"/>
<accession>A0A2W7MRV2</accession>
<evidence type="ECO:0000256" key="3">
    <source>
        <dbReference type="ARBA" id="ARBA00022912"/>
    </source>
</evidence>
<comment type="caution">
    <text evidence="6">The sequence shown here is derived from an EMBL/GenBank/DDBJ whole genome shotgun (WGS) entry which is preliminary data.</text>
</comment>
<sequence>MIDIHSHILHNVDDGPKSKEEAIEMLEQAVQEGISEIISTSHALSPQYNVAAQTVEKQVKTLQEEMMLRQIPLKIHVGHEVRLRDDLVQLLKEKKIYTLANSKYLLLELPSGEVPHYTVNMIHALLSEGIQPVIAHPERNRAIADKPSRLAKLISQGAIAQVTAGSLAGHFGRTIQKLCLELVDANLVHCYGSDVHNLSTRPFKFDVGLRYLEKHKRLDAVDLFLENNARIAEDGDVIILEPEDLQTRKWYNFFS</sequence>
<comment type="catalytic activity">
    <reaction evidence="4 5">
        <text>O-phospho-L-tyrosyl-[protein] + H2O = L-tyrosyl-[protein] + phosphate</text>
        <dbReference type="Rhea" id="RHEA:10684"/>
        <dbReference type="Rhea" id="RHEA-COMP:10136"/>
        <dbReference type="Rhea" id="RHEA-COMP:20101"/>
        <dbReference type="ChEBI" id="CHEBI:15377"/>
        <dbReference type="ChEBI" id="CHEBI:43474"/>
        <dbReference type="ChEBI" id="CHEBI:46858"/>
        <dbReference type="ChEBI" id="CHEBI:61978"/>
        <dbReference type="EC" id="3.1.3.48"/>
    </reaction>
</comment>
<dbReference type="InterPro" id="IPR016195">
    <property type="entry name" value="Pol/histidinol_Pase-like"/>
</dbReference>
<evidence type="ECO:0000313" key="7">
    <source>
        <dbReference type="Proteomes" id="UP000248646"/>
    </source>
</evidence>
<dbReference type="EC" id="3.1.3.48" evidence="5"/>
<dbReference type="AlphaFoldDB" id="A0A2W7MRV2"/>
<evidence type="ECO:0000256" key="4">
    <source>
        <dbReference type="ARBA" id="ARBA00051722"/>
    </source>
</evidence>
<dbReference type="Gene3D" id="3.20.20.140">
    <property type="entry name" value="Metal-dependent hydrolases"/>
    <property type="match status" value="1"/>
</dbReference>
<dbReference type="EMBL" id="QKZI01000002">
    <property type="protein sequence ID" value="PZX05932.1"/>
    <property type="molecule type" value="Genomic_DNA"/>
</dbReference>
<evidence type="ECO:0000256" key="1">
    <source>
        <dbReference type="ARBA" id="ARBA00005750"/>
    </source>
</evidence>
<dbReference type="GO" id="GO:0030145">
    <property type="term" value="F:manganese ion binding"/>
    <property type="evidence" value="ECO:0007669"/>
    <property type="project" value="UniProtKB-UniRule"/>
</dbReference>
<dbReference type="OrthoDB" id="9788539at2"/>
<evidence type="ECO:0000256" key="2">
    <source>
        <dbReference type="ARBA" id="ARBA00022801"/>
    </source>
</evidence>
<dbReference type="PIRSF" id="PIRSF016557">
    <property type="entry name" value="Caps_synth_CpsB"/>
    <property type="match status" value="1"/>
</dbReference>
<dbReference type="PANTHER" id="PTHR39181">
    <property type="entry name" value="TYROSINE-PROTEIN PHOSPHATASE YWQE"/>
    <property type="match status" value="1"/>
</dbReference>
<evidence type="ECO:0000313" key="6">
    <source>
        <dbReference type="EMBL" id="PZX05932.1"/>
    </source>
</evidence>
<comment type="similarity">
    <text evidence="1 5">Belongs to the metallo-dependent hydrolases superfamily. CpsB/CapC family.</text>
</comment>
<reference evidence="6 7" key="1">
    <citation type="submission" date="2018-06" db="EMBL/GenBank/DDBJ databases">
        <title>Genomic Encyclopedia of Type Strains, Phase IV (KMG-IV): sequencing the most valuable type-strain genomes for metagenomic binning, comparative biology and taxonomic classification.</title>
        <authorList>
            <person name="Goeker M."/>
        </authorList>
    </citation>
    <scope>NUCLEOTIDE SEQUENCE [LARGE SCALE GENOMIC DNA]</scope>
    <source>
        <strain evidence="6 7">DSM 5</strain>
    </source>
</reference>
<protein>
    <recommendedName>
        <fullName evidence="5">Tyrosine-protein phosphatase</fullName>
        <ecNumber evidence="5">3.1.3.48</ecNumber>
    </recommendedName>
</protein>
<keyword evidence="3 5" id="KW-0904">Protein phosphatase</keyword>